<evidence type="ECO:0000313" key="1">
    <source>
        <dbReference type="EMBL" id="MTB94424.1"/>
    </source>
</evidence>
<evidence type="ECO:0000313" key="2">
    <source>
        <dbReference type="Proteomes" id="UP000433406"/>
    </source>
</evidence>
<dbReference type="RefSeq" id="WP_154614252.1">
    <property type="nucleotide sequence ID" value="NZ_CP053660.1"/>
</dbReference>
<proteinExistence type="predicted"/>
<organism evidence="1 2">
    <name type="scientific">Nocardioides marmotae</name>
    <dbReference type="NCBI Taxonomy" id="2663857"/>
    <lineage>
        <taxon>Bacteria</taxon>
        <taxon>Bacillati</taxon>
        <taxon>Actinomycetota</taxon>
        <taxon>Actinomycetes</taxon>
        <taxon>Propionibacteriales</taxon>
        <taxon>Nocardioidaceae</taxon>
        <taxon>Nocardioides</taxon>
    </lineage>
</organism>
<gene>
    <name evidence="1" type="ORF">GGQ22_04945</name>
</gene>
<dbReference type="AlphaFoldDB" id="A0A6I3J5D0"/>
<protein>
    <submittedName>
        <fullName evidence="1">Uncharacterized protein</fullName>
    </submittedName>
</protein>
<dbReference type="EMBL" id="WLCI01000005">
    <property type="protein sequence ID" value="MTB94424.1"/>
    <property type="molecule type" value="Genomic_DNA"/>
</dbReference>
<name>A0A6I3J5D0_9ACTN</name>
<accession>A0A6I3J5D0</accession>
<keyword evidence="2" id="KW-1185">Reference proteome</keyword>
<comment type="caution">
    <text evidence="1">The sequence shown here is derived from an EMBL/GenBank/DDBJ whole genome shotgun (WGS) entry which is preliminary data.</text>
</comment>
<sequence>MRVDLALWGGGALAAVGVVAGLRMALADGEQTTLGVAVVALSLLLWVLLWLTCAVARNVGSPQGPEPVRPSSPGGT</sequence>
<dbReference type="Proteomes" id="UP000433406">
    <property type="component" value="Unassembled WGS sequence"/>
</dbReference>
<reference evidence="1 2" key="1">
    <citation type="submission" date="2019-10" db="EMBL/GenBank/DDBJ databases">
        <title>Nocardioides novel species isolated from the excrement of Marmot.</title>
        <authorList>
            <person name="Zhang G."/>
        </authorList>
    </citation>
    <scope>NUCLEOTIDE SEQUENCE [LARGE SCALE GENOMIC DNA]</scope>
    <source>
        <strain evidence="2">zg-579</strain>
    </source>
</reference>